<keyword evidence="4 9" id="KW-0245">EGF-like domain</keyword>
<dbReference type="PROSITE" id="PS50026">
    <property type="entry name" value="EGF_3"/>
    <property type="match status" value="2"/>
</dbReference>
<evidence type="ECO:0000256" key="7">
    <source>
        <dbReference type="ARBA" id="ARBA00023157"/>
    </source>
</evidence>
<sequence>DVCATCHIHATCHQIDGKSVCICNYGFVGNGRTHCQDKDECQIGASKICGNHTMCHNTHGSFYCVCLDGYRASNNNKTFIPNDGTNCTDINECEEPGLCGQNTRCVNTEGSYKCYCNDGYKLENGEHSFLPEQNILSCKEIGCGSPPEMKHGYIVGNYSLVPGSVVHYECEEGFYSNEGKLSYCTANETWEPAILSCKGIDCGVPPPVSNAHQVSISGTTYQSEVTYSCAHGYFIASGHQTAICNARGQWDGADLVCKECTIYQLWENITYICNGTCYCRKLLWDVLLKWFLIPVLKVQTKERNNASNLILIYYVGNRVLLLDGEVTEKRVNHTEISSGSGGCHRTFCSCLALRLKQKRTNATGLFLLWDGKSFLEHATFNITTSEDNPEVCLDLHSGSNYVVNITTISSTNATVSVAVAVQAKVKEAFSNVLIFNDTCLKWQRNVRGTEVEDRYVFHVQGRRWYQKEFFHEIIFNFTTHKQAPEVCFDLQPGTNYSVNISMVALNFSLVVSMTTEIT</sequence>
<keyword evidence="14" id="KW-1185">Reference proteome</keyword>
<dbReference type="SMART" id="SM00032">
    <property type="entry name" value="CCP"/>
    <property type="match status" value="2"/>
</dbReference>
<keyword evidence="5" id="KW-0732">Signal</keyword>
<dbReference type="PROSITE" id="PS00010">
    <property type="entry name" value="ASX_HYDROXYL"/>
    <property type="match status" value="2"/>
</dbReference>
<dbReference type="SMART" id="SM00179">
    <property type="entry name" value="EGF_CA"/>
    <property type="match status" value="2"/>
</dbReference>
<keyword evidence="2" id="KW-0964">Secreted</keyword>
<keyword evidence="6" id="KW-0677">Repeat</keyword>
<keyword evidence="8" id="KW-0325">Glycoprotein</keyword>
<dbReference type="SUPFAM" id="SSF57535">
    <property type="entry name" value="Complement control module/SCR domain"/>
    <property type="match status" value="2"/>
</dbReference>
<accession>A0A7K8XNP0</accession>
<dbReference type="PROSITE" id="PS01187">
    <property type="entry name" value="EGF_CA"/>
    <property type="match status" value="1"/>
</dbReference>
<dbReference type="EMBL" id="VWZE01014908">
    <property type="protein sequence ID" value="NXF92522.1"/>
    <property type="molecule type" value="Genomic_DNA"/>
</dbReference>
<protein>
    <submittedName>
        <fullName evidence="13">SUSD1 protein</fullName>
    </submittedName>
</protein>
<dbReference type="Pfam" id="PF07645">
    <property type="entry name" value="EGF_CA"/>
    <property type="match status" value="2"/>
</dbReference>
<dbReference type="InterPro" id="IPR009017">
    <property type="entry name" value="GFP"/>
</dbReference>
<dbReference type="FunFam" id="2.10.25.10:FF:000019">
    <property type="entry name" value="latent-transforming growth factor beta-binding protein 1 isoform X2"/>
    <property type="match status" value="1"/>
</dbReference>
<evidence type="ECO:0000256" key="9">
    <source>
        <dbReference type="PROSITE-ProRule" id="PRU00076"/>
    </source>
</evidence>
<keyword evidence="7 10" id="KW-1015">Disulfide bond</keyword>
<comment type="caution">
    <text evidence="9">Lacks conserved residue(s) required for the propagation of feature annotation.</text>
</comment>
<dbReference type="Pfam" id="PF00084">
    <property type="entry name" value="Sushi"/>
    <property type="match status" value="2"/>
</dbReference>
<dbReference type="InterPro" id="IPR049883">
    <property type="entry name" value="NOTCH1_EGF-like"/>
</dbReference>
<evidence type="ECO:0000256" key="5">
    <source>
        <dbReference type="ARBA" id="ARBA00022729"/>
    </source>
</evidence>
<feature type="domain" description="EGF-like" evidence="11">
    <location>
        <begin position="37"/>
        <end position="76"/>
    </location>
</feature>
<keyword evidence="3" id="KW-0272">Extracellular matrix</keyword>
<dbReference type="Pfam" id="PF12947">
    <property type="entry name" value="EGF_3"/>
    <property type="match status" value="1"/>
</dbReference>
<dbReference type="OrthoDB" id="9943809at2759"/>
<feature type="disulfide bond" evidence="10">
    <location>
        <begin position="170"/>
        <end position="197"/>
    </location>
</feature>
<dbReference type="PANTHER" id="PTHR24051">
    <property type="entry name" value="SUSHI DOMAIN-CONTAINING PROTEIN 1"/>
    <property type="match status" value="1"/>
</dbReference>
<dbReference type="PROSITE" id="PS01186">
    <property type="entry name" value="EGF_2"/>
    <property type="match status" value="1"/>
</dbReference>
<evidence type="ECO:0000256" key="4">
    <source>
        <dbReference type="ARBA" id="ARBA00022536"/>
    </source>
</evidence>
<organism evidence="13 14">
    <name type="scientific">Eubucco bourcierii</name>
    <name type="common">red-headed barbet</name>
    <dbReference type="NCBI Taxonomy" id="91767"/>
    <lineage>
        <taxon>Eukaryota</taxon>
        <taxon>Metazoa</taxon>
        <taxon>Chordata</taxon>
        <taxon>Craniata</taxon>
        <taxon>Vertebrata</taxon>
        <taxon>Euteleostomi</taxon>
        <taxon>Archelosauria</taxon>
        <taxon>Archosauria</taxon>
        <taxon>Dinosauria</taxon>
        <taxon>Saurischia</taxon>
        <taxon>Theropoda</taxon>
        <taxon>Coelurosauria</taxon>
        <taxon>Aves</taxon>
        <taxon>Neognathae</taxon>
        <taxon>Neoaves</taxon>
        <taxon>Telluraves</taxon>
        <taxon>Coraciimorphae</taxon>
        <taxon>Piciformes</taxon>
        <taxon>Ramphastidae</taxon>
        <taxon>Eubucco</taxon>
    </lineage>
</organism>
<dbReference type="InterPro" id="IPR018097">
    <property type="entry name" value="EGF_Ca-bd_CS"/>
</dbReference>
<dbReference type="InterPro" id="IPR001881">
    <property type="entry name" value="EGF-like_Ca-bd_dom"/>
</dbReference>
<feature type="domain" description="Sushi" evidence="12">
    <location>
        <begin position="141"/>
        <end position="199"/>
    </location>
</feature>
<gene>
    <name evidence="13" type="primary">Susd1</name>
    <name evidence="13" type="ORF">EUBBOU_R04444</name>
</gene>
<dbReference type="CDD" id="cd00054">
    <property type="entry name" value="EGF_CA"/>
    <property type="match status" value="2"/>
</dbReference>
<dbReference type="InterPro" id="IPR000436">
    <property type="entry name" value="Sushi_SCR_CCP_dom"/>
</dbReference>
<dbReference type="InterPro" id="IPR035976">
    <property type="entry name" value="Sushi/SCR/CCP_sf"/>
</dbReference>
<evidence type="ECO:0000256" key="10">
    <source>
        <dbReference type="PROSITE-ProRule" id="PRU00302"/>
    </source>
</evidence>
<reference evidence="13 14" key="1">
    <citation type="submission" date="2019-09" db="EMBL/GenBank/DDBJ databases">
        <title>Bird 10,000 Genomes (B10K) Project - Family phase.</title>
        <authorList>
            <person name="Zhang G."/>
        </authorList>
    </citation>
    <scope>NUCLEOTIDE SEQUENCE [LARGE SCALE GENOMIC DNA]</scope>
    <source>
        <strain evidence="13">B10K-DU-001-04</strain>
        <tissue evidence="13">Muscle</tissue>
    </source>
</reference>
<name>A0A7K8XNP0_9PICI</name>
<dbReference type="SMART" id="SM00181">
    <property type="entry name" value="EGF"/>
    <property type="match status" value="3"/>
</dbReference>
<dbReference type="PANTHER" id="PTHR24051:SF5">
    <property type="entry name" value="SUSHI DOMAIN-CONTAINING PROTEIN 1"/>
    <property type="match status" value="1"/>
</dbReference>
<dbReference type="GO" id="GO:0005509">
    <property type="term" value="F:calcium ion binding"/>
    <property type="evidence" value="ECO:0007669"/>
    <property type="project" value="InterPro"/>
</dbReference>
<feature type="domain" description="EGF-like" evidence="11">
    <location>
        <begin position="89"/>
        <end position="126"/>
    </location>
</feature>
<dbReference type="FunFam" id="2.10.25.10:FF:000038">
    <property type="entry name" value="Fibrillin 2"/>
    <property type="match status" value="1"/>
</dbReference>
<dbReference type="Proteomes" id="UP000583613">
    <property type="component" value="Unassembled WGS sequence"/>
</dbReference>
<dbReference type="InterPro" id="IPR000742">
    <property type="entry name" value="EGF"/>
</dbReference>
<keyword evidence="10" id="KW-0768">Sushi</keyword>
<dbReference type="AlphaFoldDB" id="A0A7K8XNP0"/>
<dbReference type="Gene3D" id="2.10.70.10">
    <property type="entry name" value="Complement Module, domain 1"/>
    <property type="match status" value="2"/>
</dbReference>
<evidence type="ECO:0000313" key="14">
    <source>
        <dbReference type="Proteomes" id="UP000583613"/>
    </source>
</evidence>
<comment type="subcellular location">
    <subcellularLocation>
        <location evidence="1">Secreted</location>
        <location evidence="1">Extracellular space</location>
        <location evidence="1">Extracellular matrix</location>
    </subcellularLocation>
</comment>
<dbReference type="CDD" id="cd00033">
    <property type="entry name" value="CCP"/>
    <property type="match status" value="2"/>
</dbReference>
<dbReference type="Gene3D" id="2.10.25.10">
    <property type="entry name" value="Laminin"/>
    <property type="match status" value="2"/>
</dbReference>
<feature type="domain" description="Sushi" evidence="12">
    <location>
        <begin position="200"/>
        <end position="259"/>
    </location>
</feature>
<dbReference type="SUPFAM" id="SSF57196">
    <property type="entry name" value="EGF/Laminin"/>
    <property type="match status" value="1"/>
</dbReference>
<proteinExistence type="predicted"/>
<dbReference type="SUPFAM" id="SSF57184">
    <property type="entry name" value="Growth factor receptor domain"/>
    <property type="match status" value="1"/>
</dbReference>
<feature type="non-terminal residue" evidence="13">
    <location>
        <position position="518"/>
    </location>
</feature>
<evidence type="ECO:0000259" key="11">
    <source>
        <dbReference type="PROSITE" id="PS50026"/>
    </source>
</evidence>
<evidence type="ECO:0000259" key="12">
    <source>
        <dbReference type="PROSITE" id="PS50923"/>
    </source>
</evidence>
<feature type="non-terminal residue" evidence="13">
    <location>
        <position position="1"/>
    </location>
</feature>
<dbReference type="InterPro" id="IPR000152">
    <property type="entry name" value="EGF-type_Asp/Asn_hydroxyl_site"/>
</dbReference>
<evidence type="ECO:0000256" key="3">
    <source>
        <dbReference type="ARBA" id="ARBA00022530"/>
    </source>
</evidence>
<dbReference type="InterPro" id="IPR024731">
    <property type="entry name" value="NELL2-like_EGF"/>
</dbReference>
<dbReference type="InterPro" id="IPR009030">
    <property type="entry name" value="Growth_fac_rcpt_cys_sf"/>
</dbReference>
<dbReference type="InterPro" id="IPR051622">
    <property type="entry name" value="R-tyr_protein_phosphatases"/>
</dbReference>
<evidence type="ECO:0000313" key="13">
    <source>
        <dbReference type="EMBL" id="NXF92522.1"/>
    </source>
</evidence>
<evidence type="ECO:0000256" key="8">
    <source>
        <dbReference type="ARBA" id="ARBA00023180"/>
    </source>
</evidence>
<evidence type="ECO:0000256" key="2">
    <source>
        <dbReference type="ARBA" id="ARBA00022525"/>
    </source>
</evidence>
<comment type="caution">
    <text evidence="13">The sequence shown here is derived from an EMBL/GenBank/DDBJ whole genome shotgun (WGS) entry which is preliminary data.</text>
</comment>
<evidence type="ECO:0000256" key="1">
    <source>
        <dbReference type="ARBA" id="ARBA00004498"/>
    </source>
</evidence>
<evidence type="ECO:0000256" key="6">
    <source>
        <dbReference type="ARBA" id="ARBA00022737"/>
    </source>
</evidence>
<dbReference type="PROSITE" id="PS50923">
    <property type="entry name" value="SUSHI"/>
    <property type="match status" value="2"/>
</dbReference>
<dbReference type="Gene3D" id="2.40.155.10">
    <property type="entry name" value="Green fluorescent protein"/>
    <property type="match status" value="1"/>
</dbReference>